<dbReference type="PANTHER" id="PTHR30015:SF7">
    <property type="entry name" value="TYPE IV METHYL-DIRECTED RESTRICTION ENZYME ECOKMRR"/>
    <property type="match status" value="1"/>
</dbReference>
<evidence type="ECO:0000313" key="5">
    <source>
        <dbReference type="Proteomes" id="UP001055149"/>
    </source>
</evidence>
<evidence type="ECO:0000259" key="2">
    <source>
        <dbReference type="Pfam" id="PF04471"/>
    </source>
</evidence>
<keyword evidence="4" id="KW-0540">Nuclease</keyword>
<dbReference type="GO" id="GO:0004519">
    <property type="term" value="F:endonuclease activity"/>
    <property type="evidence" value="ECO:0007669"/>
    <property type="project" value="UniProtKB-KW"/>
</dbReference>
<dbReference type="Proteomes" id="UP001055149">
    <property type="component" value="Unassembled WGS sequence"/>
</dbReference>
<dbReference type="InterPro" id="IPR011856">
    <property type="entry name" value="tRNA_endonuc-like_dom_sf"/>
</dbReference>
<dbReference type="PANTHER" id="PTHR30015">
    <property type="entry name" value="MRR RESTRICTION SYSTEM PROTEIN"/>
    <property type="match status" value="1"/>
</dbReference>
<proteinExistence type="predicted"/>
<dbReference type="Pfam" id="PF14338">
    <property type="entry name" value="Mrr_N"/>
    <property type="match status" value="1"/>
</dbReference>
<feature type="domain" description="Restriction system protein Mrr-like N-terminal" evidence="3">
    <location>
        <begin position="22"/>
        <end position="106"/>
    </location>
</feature>
<dbReference type="Gene3D" id="3.40.1350.10">
    <property type="match status" value="1"/>
</dbReference>
<dbReference type="InterPro" id="IPR052906">
    <property type="entry name" value="Type_IV_Methyl-Rstrct_Enzyme"/>
</dbReference>
<name>A0ABQ5JFF7_9LACO</name>
<protein>
    <submittedName>
        <fullName evidence="4">Restriction endonuclease</fullName>
    </submittedName>
</protein>
<evidence type="ECO:0000259" key="3">
    <source>
        <dbReference type="Pfam" id="PF14338"/>
    </source>
</evidence>
<feature type="domain" description="Restriction endonuclease type IV Mrr" evidence="2">
    <location>
        <begin position="177"/>
        <end position="295"/>
    </location>
</feature>
<organism evidence="4 5">
    <name type="scientific">Ligilactobacillus pabuli</name>
    <dbReference type="NCBI Taxonomy" id="2886039"/>
    <lineage>
        <taxon>Bacteria</taxon>
        <taxon>Bacillati</taxon>
        <taxon>Bacillota</taxon>
        <taxon>Bacilli</taxon>
        <taxon>Lactobacillales</taxon>
        <taxon>Lactobacillaceae</taxon>
        <taxon>Ligilactobacillus</taxon>
    </lineage>
</organism>
<sequence length="319" mass="35678">MLKDHSIDYQDLKQGARGLPSWDGLIYPTLLVINEAGVLSRKEIRRRVLRVLEIPEELTTIKYENGSNVLTDRIDWAYWDSTISGLLERPARATYQMTSLGKKLLNQYGIKIDSKVLHSQQKFIEYRQELAERNLENGIKEQNVDEVMVNNDGSESIAELVTAAKNSVATELLARIQQADPSFFETLVVKLLSAMGYQGKNGTAITTKATGDNGIDGIINQDPLGTSTVYIQAKRYQKNSSVTRPEIDAFYGALAGRNASRGVFITTSRFTSGAKDQAEKFSIVLIDGIKLTDLMLKYQVGVQLKASYDLFEVDDDFFE</sequence>
<dbReference type="EMBL" id="BQXH01000002">
    <property type="protein sequence ID" value="GKS80593.1"/>
    <property type="molecule type" value="Genomic_DNA"/>
</dbReference>
<keyword evidence="1" id="KW-0378">Hydrolase</keyword>
<reference evidence="4" key="1">
    <citation type="journal article" date="2022" name="Int. J. Syst. Evol. Microbiol.">
        <title>A novel species of lactic acid bacteria, Ligilactobacillus pabuli sp. nov., isolated from alfalfa silage.</title>
        <authorList>
            <person name="Tohno M."/>
            <person name="Tanizawa Y."/>
            <person name="Sawada H."/>
            <person name="Sakamoto M."/>
            <person name="Ohkuma M."/>
            <person name="Kobayashi H."/>
        </authorList>
    </citation>
    <scope>NUCLEOTIDE SEQUENCE</scope>
    <source>
        <strain evidence="4">AF129</strain>
    </source>
</reference>
<dbReference type="InterPro" id="IPR011335">
    <property type="entry name" value="Restrct_endonuc-II-like"/>
</dbReference>
<dbReference type="InterPro" id="IPR007560">
    <property type="entry name" value="Restrct_endonuc_IV_Mrr"/>
</dbReference>
<dbReference type="Pfam" id="PF04471">
    <property type="entry name" value="Mrr_cat"/>
    <property type="match status" value="1"/>
</dbReference>
<comment type="caution">
    <text evidence="4">The sequence shown here is derived from an EMBL/GenBank/DDBJ whole genome shotgun (WGS) entry which is preliminary data.</text>
</comment>
<accession>A0ABQ5JFF7</accession>
<gene>
    <name evidence="4" type="ORF">LPAF129_02780</name>
</gene>
<evidence type="ECO:0000313" key="4">
    <source>
        <dbReference type="EMBL" id="GKS80593.1"/>
    </source>
</evidence>
<dbReference type="RefSeq" id="WP_244054285.1">
    <property type="nucleotide sequence ID" value="NZ_BQXH01000002.1"/>
</dbReference>
<keyword evidence="4" id="KW-0255">Endonuclease</keyword>
<dbReference type="SUPFAM" id="SSF52980">
    <property type="entry name" value="Restriction endonuclease-like"/>
    <property type="match status" value="1"/>
</dbReference>
<keyword evidence="5" id="KW-1185">Reference proteome</keyword>
<evidence type="ECO:0000256" key="1">
    <source>
        <dbReference type="ARBA" id="ARBA00022801"/>
    </source>
</evidence>
<dbReference type="InterPro" id="IPR025745">
    <property type="entry name" value="Mrr-like_N_dom"/>
</dbReference>